<comment type="caution">
    <text evidence="1">The sequence shown here is derived from an EMBL/GenBank/DDBJ whole genome shotgun (WGS) entry which is preliminary data.</text>
</comment>
<dbReference type="Proteomes" id="UP001180737">
    <property type="component" value="Unassembled WGS sequence"/>
</dbReference>
<sequence length="311" mass="33237">MSLSMAPSPLWMTVRMTWIGPASSMPRGPADDTPRHLAALLGDDAEAFVDGYSHLWSATLRREGKAWPATAPTALLVAELLDNPLLGPDDPSLPDAMLAYLYEVGVAADLGDRAAEIRARVKDRAPELRAWTAEYVSTDADGRARMWRDGTGLGELVLDQAALACFDLVPALLRRTLPYLASERARRRTCAAAAVGSLARHPVASAQRSELLNQLTSMARAADSSYDLATIVIAIGHLGGDTRPWLADPHAGVRACAALAPDLAGDDAADKVLMELARSPQAFGKSFGDMAPPLQLQSKSYQDLLTGRRAS</sequence>
<evidence type="ECO:0000313" key="2">
    <source>
        <dbReference type="Proteomes" id="UP001180737"/>
    </source>
</evidence>
<name>A0ABU2YRQ9_9ACTN</name>
<dbReference type="EMBL" id="JAVRFJ010000004">
    <property type="protein sequence ID" value="MDT0567009.1"/>
    <property type="molecule type" value="Genomic_DNA"/>
</dbReference>
<gene>
    <name evidence="1" type="ORF">RM704_05825</name>
</gene>
<evidence type="ECO:0008006" key="3">
    <source>
        <dbReference type="Google" id="ProtNLM"/>
    </source>
</evidence>
<accession>A0ABU2YRQ9</accession>
<evidence type="ECO:0000313" key="1">
    <source>
        <dbReference type="EMBL" id="MDT0567009.1"/>
    </source>
</evidence>
<protein>
    <recommendedName>
        <fullName evidence="3">HEAT repeat domain-containing protein</fullName>
    </recommendedName>
</protein>
<reference evidence="1" key="1">
    <citation type="submission" date="2024-05" db="EMBL/GenBank/DDBJ databases">
        <title>30 novel species of actinomycetes from the DSMZ collection.</title>
        <authorList>
            <person name="Nouioui I."/>
        </authorList>
    </citation>
    <scope>NUCLEOTIDE SEQUENCE</scope>
    <source>
        <strain evidence="1">DSM 3412</strain>
    </source>
</reference>
<proteinExistence type="predicted"/>
<keyword evidence="2" id="KW-1185">Reference proteome</keyword>
<organism evidence="1 2">
    <name type="scientific">Streptomyces gottesmaniae</name>
    <dbReference type="NCBI Taxonomy" id="3075518"/>
    <lineage>
        <taxon>Bacteria</taxon>
        <taxon>Bacillati</taxon>
        <taxon>Actinomycetota</taxon>
        <taxon>Actinomycetes</taxon>
        <taxon>Kitasatosporales</taxon>
        <taxon>Streptomycetaceae</taxon>
        <taxon>Streptomyces</taxon>
    </lineage>
</organism>